<evidence type="ECO:0000313" key="7">
    <source>
        <dbReference type="Proteomes" id="UP000019805"/>
    </source>
</evidence>
<proteinExistence type="predicted"/>
<dbReference type="Gene3D" id="3.30.70.270">
    <property type="match status" value="1"/>
</dbReference>
<dbReference type="STRING" id="1437824.BN940_07531"/>
<feature type="transmembrane region" description="Helical" evidence="4">
    <location>
        <begin position="102"/>
        <end position="121"/>
    </location>
</feature>
<organism evidence="6 7">
    <name type="scientific">Castellaniella defragrans (strain DSM 12143 / CCUG 39792 / 65Phen)</name>
    <name type="common">Alcaligenes defragrans</name>
    <dbReference type="NCBI Taxonomy" id="1437824"/>
    <lineage>
        <taxon>Bacteria</taxon>
        <taxon>Pseudomonadati</taxon>
        <taxon>Pseudomonadota</taxon>
        <taxon>Betaproteobacteria</taxon>
        <taxon>Burkholderiales</taxon>
        <taxon>Alcaligenaceae</taxon>
        <taxon>Castellaniella</taxon>
    </lineage>
</organism>
<protein>
    <recommendedName>
        <fullName evidence="1">diguanylate cyclase</fullName>
        <ecNumber evidence="1">2.7.7.65</ecNumber>
    </recommendedName>
</protein>
<dbReference type="InterPro" id="IPR000160">
    <property type="entry name" value="GGDEF_dom"/>
</dbReference>
<dbReference type="GO" id="GO:0052621">
    <property type="term" value="F:diguanylate cyclase activity"/>
    <property type="evidence" value="ECO:0007669"/>
    <property type="project" value="UniProtKB-EC"/>
</dbReference>
<accession>W8X345</accession>
<keyword evidence="7" id="KW-1185">Reference proteome</keyword>
<feature type="transmembrane region" description="Helical" evidence="4">
    <location>
        <begin position="133"/>
        <end position="156"/>
    </location>
</feature>
<feature type="transmembrane region" description="Helical" evidence="4">
    <location>
        <begin position="260"/>
        <end position="278"/>
    </location>
</feature>
<evidence type="ECO:0000256" key="3">
    <source>
        <dbReference type="SAM" id="MobiDB-lite"/>
    </source>
</evidence>
<dbReference type="HOGENOM" id="CLU_000445_11_27_4"/>
<dbReference type="PROSITE" id="PS50887">
    <property type="entry name" value="GGDEF"/>
    <property type="match status" value="1"/>
</dbReference>
<dbReference type="SUPFAM" id="SSF55073">
    <property type="entry name" value="Nucleotide cyclase"/>
    <property type="match status" value="1"/>
</dbReference>
<dbReference type="CDD" id="cd01949">
    <property type="entry name" value="GGDEF"/>
    <property type="match status" value="1"/>
</dbReference>
<dbReference type="PANTHER" id="PTHR45138">
    <property type="entry name" value="REGULATORY COMPONENTS OF SENSORY TRANSDUCTION SYSTEM"/>
    <property type="match status" value="1"/>
</dbReference>
<feature type="transmembrane region" description="Helical" evidence="4">
    <location>
        <begin position="211"/>
        <end position="229"/>
    </location>
</feature>
<keyword evidence="4" id="KW-0812">Transmembrane</keyword>
<feature type="region of interest" description="Disordered" evidence="3">
    <location>
        <begin position="492"/>
        <end position="524"/>
    </location>
</feature>
<name>W8X345_CASD6</name>
<dbReference type="Proteomes" id="UP000019805">
    <property type="component" value="Chromosome"/>
</dbReference>
<keyword evidence="4" id="KW-0472">Membrane</keyword>
<feature type="transmembrane region" description="Helical" evidence="4">
    <location>
        <begin position="29"/>
        <end position="47"/>
    </location>
</feature>
<feature type="transmembrane region" description="Helical" evidence="4">
    <location>
        <begin position="168"/>
        <end position="190"/>
    </location>
</feature>
<evidence type="ECO:0000313" key="6">
    <source>
        <dbReference type="EMBL" id="CDM23972.1"/>
    </source>
</evidence>
<dbReference type="EMBL" id="HG916765">
    <property type="protein sequence ID" value="CDM23972.1"/>
    <property type="molecule type" value="Genomic_DNA"/>
</dbReference>
<dbReference type="AlphaFoldDB" id="W8X345"/>
<dbReference type="InterPro" id="IPR050469">
    <property type="entry name" value="Diguanylate_Cyclase"/>
</dbReference>
<feature type="transmembrane region" description="Helical" evidence="4">
    <location>
        <begin position="298"/>
        <end position="319"/>
    </location>
</feature>
<comment type="catalytic activity">
    <reaction evidence="2">
        <text>2 GTP = 3',3'-c-di-GMP + 2 diphosphate</text>
        <dbReference type="Rhea" id="RHEA:24898"/>
        <dbReference type="ChEBI" id="CHEBI:33019"/>
        <dbReference type="ChEBI" id="CHEBI:37565"/>
        <dbReference type="ChEBI" id="CHEBI:58805"/>
        <dbReference type="EC" id="2.7.7.65"/>
    </reaction>
</comment>
<dbReference type="KEGG" id="cdn:BN940_07531"/>
<dbReference type="EC" id="2.7.7.65" evidence="1"/>
<dbReference type="InterPro" id="IPR043128">
    <property type="entry name" value="Rev_trsase/Diguanyl_cyclase"/>
</dbReference>
<evidence type="ECO:0000256" key="4">
    <source>
        <dbReference type="SAM" id="Phobius"/>
    </source>
</evidence>
<evidence type="ECO:0000256" key="2">
    <source>
        <dbReference type="ARBA" id="ARBA00034247"/>
    </source>
</evidence>
<sequence length="524" mass="55817">MERGIPLIQIPASMSLVFRLRTQCCRKPIQAALLAAFAFLCSLLGQLTQPEGGLSILWPANALLATLMIRHPALAHPLSWAGALCGLALGSVLQGLRWPPAVGYGITDLSGALVAWIILSSPWSPPRLRSPRAIGQVLTACAAAAATNAAVALALTPWLRPGGQWTTIALNWFFGQLLSYSAFLPPVMLLPRRLRLRGDRRHSWASLRKRLLSGTLLLPVVALAASLSLCFVLGGPGAIAFPIPALMYCALAYRQITTAWLTLVTALAVMLGIANGWLPLGASQPLAGLHFHAWDMVSLRLGVLLLVASPLLVSGILAARSDLISSLHVALDHDGLTRALSRQAFLRSAEEHLGRTPAPPQGNALLMMDIDHFKLLNDRHGHAAGDQVLKAFARTIRGVVRPRDLFGRLGGEEFSLFLPDTSEQDANDIAERLRGRVAGLEISLNGGAPLKISVSIGTVHDSQAPLASLSGLLAYADQAMYQAKRGGRNRVHAYGGGAAEASDASDTTEDPAWHPPLNNAPRAP</sequence>
<gene>
    <name evidence="6" type="ORF">BN940_07531</name>
</gene>
<dbReference type="InterPro" id="IPR029787">
    <property type="entry name" value="Nucleotide_cyclase"/>
</dbReference>
<dbReference type="Pfam" id="PF00990">
    <property type="entry name" value="GGDEF"/>
    <property type="match status" value="1"/>
</dbReference>
<reference evidence="6 7" key="1">
    <citation type="journal article" date="2014" name="BMC Microbiol.">
        <title>The oxygen-independent metabolism of cyclic monoterpenes in Castellaniella defragrans 65Phen.</title>
        <authorList>
            <person name="Petasch J."/>
            <person name="Disch E.M."/>
            <person name="Markert S."/>
            <person name="Becher D."/>
            <person name="Schweder T."/>
            <person name="Huttel B."/>
            <person name="Reinhardt R."/>
            <person name="Harder J."/>
        </authorList>
    </citation>
    <scope>NUCLEOTIDE SEQUENCE [LARGE SCALE GENOMIC DNA]</scope>
    <source>
        <strain evidence="6">65Phen</strain>
    </source>
</reference>
<evidence type="ECO:0000259" key="5">
    <source>
        <dbReference type="PROSITE" id="PS50887"/>
    </source>
</evidence>
<dbReference type="PANTHER" id="PTHR45138:SF9">
    <property type="entry name" value="DIGUANYLATE CYCLASE DGCM-RELATED"/>
    <property type="match status" value="1"/>
</dbReference>
<dbReference type="PATRIC" id="fig|1437824.5.peg.1488"/>
<feature type="domain" description="GGDEF" evidence="5">
    <location>
        <begin position="361"/>
        <end position="496"/>
    </location>
</feature>
<evidence type="ECO:0000256" key="1">
    <source>
        <dbReference type="ARBA" id="ARBA00012528"/>
    </source>
</evidence>
<keyword evidence="4" id="KW-1133">Transmembrane helix</keyword>
<dbReference type="NCBIfam" id="TIGR00254">
    <property type="entry name" value="GGDEF"/>
    <property type="match status" value="1"/>
</dbReference>
<dbReference type="SMART" id="SM00267">
    <property type="entry name" value="GGDEF"/>
    <property type="match status" value="1"/>
</dbReference>
<feature type="transmembrane region" description="Helical" evidence="4">
    <location>
        <begin position="235"/>
        <end position="253"/>
    </location>
</feature>
<dbReference type="eggNOG" id="COG3706">
    <property type="taxonomic scope" value="Bacteria"/>
</dbReference>
<dbReference type="FunFam" id="3.30.70.270:FF:000001">
    <property type="entry name" value="Diguanylate cyclase domain protein"/>
    <property type="match status" value="1"/>
</dbReference>